<gene>
    <name evidence="3" type="ORF">J5V96_08410</name>
</gene>
<dbReference type="InterPro" id="IPR006976">
    <property type="entry name" value="VanZ-like"/>
</dbReference>
<dbReference type="PANTHER" id="PTHR36834">
    <property type="entry name" value="MEMBRANE PROTEIN-RELATED"/>
    <property type="match status" value="1"/>
</dbReference>
<organism evidence="3 4">
    <name type="scientific">Microbacterium stercoris</name>
    <dbReference type="NCBI Taxonomy" id="2820289"/>
    <lineage>
        <taxon>Bacteria</taxon>
        <taxon>Bacillati</taxon>
        <taxon>Actinomycetota</taxon>
        <taxon>Actinomycetes</taxon>
        <taxon>Micrococcales</taxon>
        <taxon>Microbacteriaceae</taxon>
        <taxon>Microbacterium</taxon>
    </lineage>
</organism>
<dbReference type="Proteomes" id="UP000680132">
    <property type="component" value="Unassembled WGS sequence"/>
</dbReference>
<keyword evidence="4" id="KW-1185">Reference proteome</keyword>
<proteinExistence type="predicted"/>
<reference evidence="3" key="1">
    <citation type="submission" date="2021-03" db="EMBL/GenBank/DDBJ databases">
        <title>Microbacterium sp. nov., a novel actinobacterium isolated from cow dung.</title>
        <authorList>
            <person name="Zhang L."/>
        </authorList>
    </citation>
    <scope>NUCLEOTIDE SEQUENCE</scope>
    <source>
        <strain evidence="3">NEAU-LLB</strain>
    </source>
</reference>
<keyword evidence="1" id="KW-0812">Transmembrane</keyword>
<feature type="transmembrane region" description="Helical" evidence="1">
    <location>
        <begin position="60"/>
        <end position="81"/>
    </location>
</feature>
<evidence type="ECO:0000313" key="4">
    <source>
        <dbReference type="Proteomes" id="UP000680132"/>
    </source>
</evidence>
<dbReference type="PANTHER" id="PTHR36834:SF1">
    <property type="entry name" value="INTEGRAL MEMBRANE PROTEIN"/>
    <property type="match status" value="1"/>
</dbReference>
<evidence type="ECO:0000313" key="3">
    <source>
        <dbReference type="EMBL" id="MBO3663535.1"/>
    </source>
</evidence>
<comment type="caution">
    <text evidence="3">The sequence shown here is derived from an EMBL/GenBank/DDBJ whole genome shotgun (WGS) entry which is preliminary data.</text>
</comment>
<dbReference type="AlphaFoldDB" id="A0A939QMQ6"/>
<dbReference type="InterPro" id="IPR053150">
    <property type="entry name" value="Teicoplanin_resist-assoc"/>
</dbReference>
<feature type="transmembrane region" description="Helical" evidence="1">
    <location>
        <begin position="93"/>
        <end position="115"/>
    </location>
</feature>
<dbReference type="Pfam" id="PF04892">
    <property type="entry name" value="VanZ"/>
    <property type="match status" value="1"/>
</dbReference>
<feature type="domain" description="VanZ-like" evidence="2">
    <location>
        <begin position="51"/>
        <end position="137"/>
    </location>
</feature>
<evidence type="ECO:0000259" key="2">
    <source>
        <dbReference type="Pfam" id="PF04892"/>
    </source>
</evidence>
<evidence type="ECO:0000256" key="1">
    <source>
        <dbReference type="SAM" id="Phobius"/>
    </source>
</evidence>
<protein>
    <submittedName>
        <fullName evidence="3">VanZ family protein</fullName>
    </submittedName>
</protein>
<keyword evidence="1" id="KW-0472">Membrane</keyword>
<dbReference type="EMBL" id="JAGFOA010000003">
    <property type="protein sequence ID" value="MBO3663535.1"/>
    <property type="molecule type" value="Genomic_DNA"/>
</dbReference>
<accession>A0A939QMQ6</accession>
<dbReference type="RefSeq" id="WP_208502728.1">
    <property type="nucleotide sequence ID" value="NZ_JAGFOA010000003.1"/>
</dbReference>
<name>A0A939QMQ6_9MICO</name>
<feature type="transmembrane region" description="Helical" evidence="1">
    <location>
        <begin position="17"/>
        <end position="34"/>
    </location>
</feature>
<keyword evidence="1" id="KW-1133">Transmembrane helix</keyword>
<sequence length="141" mass="15026">MDDAPARRITAAHAARILLVPYSVAVALIVWLPAEDAGRVTGILADCARLLVPLGVPVEVGYPLLEFVANIALFVPLGLLVQLAWPGLGWWRIALLGLTTSALIEGVQFAIPSRFPTVSDLIANTSGSVVGWVIAHAWARR</sequence>
<feature type="transmembrane region" description="Helical" evidence="1">
    <location>
        <begin position="121"/>
        <end position="139"/>
    </location>
</feature>